<dbReference type="GO" id="GO:0003723">
    <property type="term" value="F:RNA binding"/>
    <property type="evidence" value="ECO:0007669"/>
    <property type="project" value="InterPro"/>
</dbReference>
<sequence>MYAHVVRQGMAIDSYTLVFAVEACGLLRSVVVGELVHAHVIKLGFAEEVIIATSIVGMYSLFGKLGCARRVFDESPERDLVMLNAVVAVRTQSEVSGMSIVTHLMPNIMSTTPALSSWFSNLHRGSASRDIAFYSFDEMFAQLSTTCAHIIESLLLCLFDVVIDNVHLKEFDNEVVPAEMITPEFSCSVGNMIVMLLFDFSCSTHFELQNFTMLIGL</sequence>
<keyword evidence="2" id="KW-1185">Reference proteome</keyword>
<dbReference type="Proteomes" id="UP001417504">
    <property type="component" value="Unassembled WGS sequence"/>
</dbReference>
<gene>
    <name evidence="1" type="ORF">Sjap_002751</name>
</gene>
<protein>
    <submittedName>
        <fullName evidence="1">Uncharacterized protein</fullName>
    </submittedName>
</protein>
<proteinExistence type="predicted"/>
<evidence type="ECO:0000313" key="2">
    <source>
        <dbReference type="Proteomes" id="UP001417504"/>
    </source>
</evidence>
<organism evidence="1 2">
    <name type="scientific">Stephania japonica</name>
    <dbReference type="NCBI Taxonomy" id="461633"/>
    <lineage>
        <taxon>Eukaryota</taxon>
        <taxon>Viridiplantae</taxon>
        <taxon>Streptophyta</taxon>
        <taxon>Embryophyta</taxon>
        <taxon>Tracheophyta</taxon>
        <taxon>Spermatophyta</taxon>
        <taxon>Magnoliopsida</taxon>
        <taxon>Ranunculales</taxon>
        <taxon>Menispermaceae</taxon>
        <taxon>Menispermoideae</taxon>
        <taxon>Cissampelideae</taxon>
        <taxon>Stephania</taxon>
    </lineage>
</organism>
<dbReference type="InterPro" id="IPR046960">
    <property type="entry name" value="PPR_At4g14850-like_plant"/>
</dbReference>
<dbReference type="Gene3D" id="1.25.40.10">
    <property type="entry name" value="Tetratricopeptide repeat domain"/>
    <property type="match status" value="1"/>
</dbReference>
<comment type="caution">
    <text evidence="1">The sequence shown here is derived from an EMBL/GenBank/DDBJ whole genome shotgun (WGS) entry which is preliminary data.</text>
</comment>
<accession>A0AAP0KMF6</accession>
<dbReference type="EMBL" id="JBBNAE010000001">
    <property type="protein sequence ID" value="KAK9155271.1"/>
    <property type="molecule type" value="Genomic_DNA"/>
</dbReference>
<evidence type="ECO:0000313" key="1">
    <source>
        <dbReference type="EMBL" id="KAK9155271.1"/>
    </source>
</evidence>
<dbReference type="PANTHER" id="PTHR47926">
    <property type="entry name" value="PENTATRICOPEPTIDE REPEAT-CONTAINING PROTEIN"/>
    <property type="match status" value="1"/>
</dbReference>
<dbReference type="InterPro" id="IPR011990">
    <property type="entry name" value="TPR-like_helical_dom_sf"/>
</dbReference>
<reference evidence="1 2" key="1">
    <citation type="submission" date="2024-01" db="EMBL/GenBank/DDBJ databases">
        <title>Genome assemblies of Stephania.</title>
        <authorList>
            <person name="Yang L."/>
        </authorList>
    </citation>
    <scope>NUCLEOTIDE SEQUENCE [LARGE SCALE GENOMIC DNA]</scope>
    <source>
        <strain evidence="1">QJT</strain>
        <tissue evidence="1">Leaf</tissue>
    </source>
</reference>
<name>A0AAP0KMF6_9MAGN</name>
<dbReference type="AlphaFoldDB" id="A0AAP0KMF6"/>
<dbReference type="GO" id="GO:0009451">
    <property type="term" value="P:RNA modification"/>
    <property type="evidence" value="ECO:0007669"/>
    <property type="project" value="InterPro"/>
</dbReference>